<organism evidence="2 3">
    <name type="scientific">Erwinia phage AH04</name>
    <dbReference type="NCBI Taxonomy" id="2869569"/>
    <lineage>
        <taxon>Viruses</taxon>
        <taxon>Duplodnaviria</taxon>
        <taxon>Heunggongvirae</taxon>
        <taxon>Uroviricota</taxon>
        <taxon>Caudoviricetes</taxon>
        <taxon>Chimalliviridae</taxon>
        <taxon>Meadowvirus</taxon>
        <taxon>Meadowvirus AH04</taxon>
    </lineage>
</organism>
<dbReference type="KEGG" id="vg:77943918"/>
<reference evidence="2" key="1">
    <citation type="submission" date="2021-07" db="EMBL/GenBank/DDBJ databases">
        <authorList>
            <person name="Roth S.J."/>
            <person name="Krukonis G.P."/>
            <person name="Delesalle V.A."/>
        </authorList>
    </citation>
    <scope>NUCLEOTIDE SEQUENCE</scope>
</reference>
<keyword evidence="1" id="KW-0472">Membrane</keyword>
<dbReference type="EMBL" id="MZ501267">
    <property type="protein sequence ID" value="QZA70513.1"/>
    <property type="molecule type" value="Genomic_DNA"/>
</dbReference>
<name>A0AAE8BQ11_9CAUD</name>
<evidence type="ECO:0000313" key="2">
    <source>
        <dbReference type="EMBL" id="QZA70513.1"/>
    </source>
</evidence>
<sequence>MYYISGLDLVGLVILGFILGYVWFESLLPYLKEIRAKKKEIDDETTQEDRVDMFLTEVESMLKKMYTYGVLDKFYLNDFKKAVYISAHDLLADTVCNVHVEWVSSDVHYTVTIDIDEERYELVAPWRLPTLDPEEFGIKFTVPYNR</sequence>
<accession>A0AAE8BQ11</accession>
<dbReference type="RefSeq" id="YP_010667780.1">
    <property type="nucleotide sequence ID" value="NC_070952.1"/>
</dbReference>
<protein>
    <submittedName>
        <fullName evidence="2">Uncharacterized protein</fullName>
    </submittedName>
</protein>
<keyword evidence="1" id="KW-0812">Transmembrane</keyword>
<dbReference type="Proteomes" id="UP000827517">
    <property type="component" value="Segment"/>
</dbReference>
<keyword evidence="3" id="KW-1185">Reference proteome</keyword>
<gene>
    <name evidence="2" type="primary">26</name>
    <name evidence="2" type="ORF">AH04_26</name>
</gene>
<keyword evidence="1" id="KW-1133">Transmembrane helix</keyword>
<feature type="transmembrane region" description="Helical" evidence="1">
    <location>
        <begin position="12"/>
        <end position="31"/>
    </location>
</feature>
<dbReference type="GeneID" id="77943918"/>
<evidence type="ECO:0000256" key="1">
    <source>
        <dbReference type="SAM" id="Phobius"/>
    </source>
</evidence>
<evidence type="ECO:0000313" key="3">
    <source>
        <dbReference type="Proteomes" id="UP000827517"/>
    </source>
</evidence>
<proteinExistence type="predicted"/>